<dbReference type="Proteomes" id="UP001146793">
    <property type="component" value="Unassembled WGS sequence"/>
</dbReference>
<name>A0AAV7ZUU3_9EUKA</name>
<evidence type="ECO:0000313" key="3">
    <source>
        <dbReference type="EMBL" id="KAJ6252214.1"/>
    </source>
</evidence>
<feature type="region of interest" description="Disordered" evidence="1">
    <location>
        <begin position="185"/>
        <end position="204"/>
    </location>
</feature>
<evidence type="ECO:0000256" key="1">
    <source>
        <dbReference type="SAM" id="MobiDB-lite"/>
    </source>
</evidence>
<reference evidence="3" key="1">
    <citation type="submission" date="2022-08" db="EMBL/GenBank/DDBJ databases">
        <title>Novel sulfate-reducing endosymbionts in the free-living metamonad Anaeramoeba.</title>
        <authorList>
            <person name="Jerlstrom-Hultqvist J."/>
            <person name="Cepicka I."/>
            <person name="Gallot-Lavallee L."/>
            <person name="Salas-Leiva D."/>
            <person name="Curtis B.A."/>
            <person name="Zahonova K."/>
            <person name="Pipaliya S."/>
            <person name="Dacks J."/>
            <person name="Roger A.J."/>
        </authorList>
    </citation>
    <scope>NUCLEOTIDE SEQUENCE</scope>
    <source>
        <strain evidence="3">Schooner1</strain>
    </source>
</reference>
<dbReference type="Proteomes" id="UP001150062">
    <property type="component" value="Unassembled WGS sequence"/>
</dbReference>
<evidence type="ECO:0000313" key="2">
    <source>
        <dbReference type="EMBL" id="KAJ3444183.1"/>
    </source>
</evidence>
<comment type="caution">
    <text evidence="2">The sequence shown here is derived from an EMBL/GenBank/DDBJ whole genome shotgun (WGS) entry which is preliminary data.</text>
</comment>
<dbReference type="EMBL" id="JAOAOG010000047">
    <property type="protein sequence ID" value="KAJ6252214.1"/>
    <property type="molecule type" value="Genomic_DNA"/>
</dbReference>
<accession>A0AAV7ZUU3</accession>
<feature type="compositionally biased region" description="Basic and acidic residues" evidence="1">
    <location>
        <begin position="185"/>
        <end position="195"/>
    </location>
</feature>
<proteinExistence type="predicted"/>
<organism evidence="2 4">
    <name type="scientific">Anaeramoeba flamelloides</name>
    <dbReference type="NCBI Taxonomy" id="1746091"/>
    <lineage>
        <taxon>Eukaryota</taxon>
        <taxon>Metamonada</taxon>
        <taxon>Anaeramoebidae</taxon>
        <taxon>Anaeramoeba</taxon>
    </lineage>
</organism>
<dbReference type="AlphaFoldDB" id="A0AAV7ZUU3"/>
<evidence type="ECO:0000313" key="5">
    <source>
        <dbReference type="Proteomes" id="UP001150062"/>
    </source>
</evidence>
<reference evidence="2" key="2">
    <citation type="submission" date="2022-08" db="EMBL/GenBank/DDBJ databases">
        <title>Novel sulphate-reducing endosymbionts in the free-living metamonad Anaeramoeba.</title>
        <authorList>
            <person name="Jerlstrom-Hultqvist J."/>
            <person name="Cepicka I."/>
            <person name="Gallot-Lavallee L."/>
            <person name="Salas-Leiva D."/>
            <person name="Curtis B.A."/>
            <person name="Zahonova K."/>
            <person name="Pipaliya S."/>
            <person name="Dacks J."/>
            <person name="Roger A.J."/>
        </authorList>
    </citation>
    <scope>NUCLEOTIDE SEQUENCE</scope>
    <source>
        <strain evidence="2">Busselton2</strain>
    </source>
</reference>
<evidence type="ECO:0000313" key="4">
    <source>
        <dbReference type="Proteomes" id="UP001146793"/>
    </source>
</evidence>
<sequence>MTTRGIFPKEKWPPESHTKGKGFVIEGKVVKVNSHVVKKEGVYQGYLKSQLTHDKSRQYTRIALQIVSAWEKNRQSITHKGRKMQVNESLFDRLPIYETPDVQYKEYKVHRGAIHDFWASQTIVSETGIKDYSVVSLETNGDSIFVTDLKVLKEGTDKDLSRPKMNLGQNFQNMLQKTQFELQRDGQLEKEKVEEDSNSDWDSD</sequence>
<dbReference type="EMBL" id="JANTQA010000023">
    <property type="protein sequence ID" value="KAJ3444183.1"/>
    <property type="molecule type" value="Genomic_DNA"/>
</dbReference>
<protein>
    <submittedName>
        <fullName evidence="2">Arpin</fullName>
    </submittedName>
</protein>
<gene>
    <name evidence="2" type="ORF">M0812_10034</name>
    <name evidence="3" type="ORF">M0813_14364</name>
</gene>
<keyword evidence="5" id="KW-1185">Reference proteome</keyword>